<dbReference type="InterPro" id="IPR014757">
    <property type="entry name" value="Tscrpt_reg_IclR_C"/>
</dbReference>
<dbReference type="InterPro" id="IPR036388">
    <property type="entry name" value="WH-like_DNA-bd_sf"/>
</dbReference>
<protein>
    <recommendedName>
        <fullName evidence="8">IclR family transcriptional regulator</fullName>
    </recommendedName>
</protein>
<dbReference type="EMBL" id="AGFM01000031">
    <property type="protein sequence ID" value="EHJ60779.1"/>
    <property type="molecule type" value="Genomic_DNA"/>
</dbReference>
<reference evidence="6 7" key="1">
    <citation type="journal article" date="2012" name="J. Bacteriol.">
        <title>Genome sequence of benzo(a)pyrene-degrading bacterium Novosphingobium pentaromativorans US6-1.</title>
        <authorList>
            <person name="Luo Y.R."/>
            <person name="Kang S.G."/>
            <person name="Kim S.J."/>
            <person name="Kim M.R."/>
            <person name="Li N."/>
            <person name="Lee J.H."/>
            <person name="Kwon K.K."/>
        </authorList>
    </citation>
    <scope>NUCLEOTIDE SEQUENCE [LARGE SCALE GENOMIC DNA]</scope>
    <source>
        <strain evidence="6 7">US6-1</strain>
    </source>
</reference>
<evidence type="ECO:0008006" key="8">
    <source>
        <dbReference type="Google" id="ProtNLM"/>
    </source>
</evidence>
<dbReference type="GO" id="GO:0045892">
    <property type="term" value="P:negative regulation of DNA-templated transcription"/>
    <property type="evidence" value="ECO:0007669"/>
    <property type="project" value="TreeGrafter"/>
</dbReference>
<dbReference type="InterPro" id="IPR036390">
    <property type="entry name" value="WH_DNA-bd_sf"/>
</dbReference>
<dbReference type="InterPro" id="IPR050707">
    <property type="entry name" value="HTH_MetabolicPath_Reg"/>
</dbReference>
<dbReference type="Gene3D" id="1.10.10.10">
    <property type="entry name" value="Winged helix-like DNA-binding domain superfamily/Winged helix DNA-binding domain"/>
    <property type="match status" value="1"/>
</dbReference>
<keyword evidence="2" id="KW-0238">DNA-binding</keyword>
<evidence type="ECO:0000256" key="3">
    <source>
        <dbReference type="ARBA" id="ARBA00023163"/>
    </source>
</evidence>
<sequence length="253" mass="27421">MVPSISKAIAILRLISTKGGMGVNAVARALNLSPSSCFNILKTLAAEDFLRFDPATKVYSIGDGLAELVRVHGHDGDWRNLLHADLRQLADSTGRSSGFWRYSGNRSTLVDVIESPLETRVHLTTGQRLPAHLGAIGRCLLALEAPDARRVEEIIAELRWQAPPDPETYFKELLEVRERGWAMDDGHYLRGVVTIAAAIVGPNAVPTYCITSTGFSGQHSPEKLEEIGTRLASIARKAAARAYALPAQSAPTT</sequence>
<dbReference type="KEGG" id="npn:JI59_08655"/>
<dbReference type="PATRIC" id="fig|1088721.3.peg.2266"/>
<dbReference type="Proteomes" id="UP000004030">
    <property type="component" value="Unassembled WGS sequence"/>
</dbReference>
<dbReference type="AlphaFoldDB" id="G6ED67"/>
<dbReference type="Gene3D" id="3.30.450.40">
    <property type="match status" value="1"/>
</dbReference>
<dbReference type="SUPFAM" id="SSF46785">
    <property type="entry name" value="Winged helix' DNA-binding domain"/>
    <property type="match status" value="1"/>
</dbReference>
<dbReference type="GO" id="GO:0003677">
    <property type="term" value="F:DNA binding"/>
    <property type="evidence" value="ECO:0007669"/>
    <property type="project" value="UniProtKB-KW"/>
</dbReference>
<dbReference type="OrthoDB" id="6057486at2"/>
<dbReference type="SUPFAM" id="SSF55781">
    <property type="entry name" value="GAF domain-like"/>
    <property type="match status" value="1"/>
</dbReference>
<accession>G6ED67</accession>
<dbReference type="PANTHER" id="PTHR30136:SF24">
    <property type="entry name" value="HTH-TYPE TRANSCRIPTIONAL REPRESSOR ALLR"/>
    <property type="match status" value="1"/>
</dbReference>
<dbReference type="PANTHER" id="PTHR30136">
    <property type="entry name" value="HELIX-TURN-HELIX TRANSCRIPTIONAL REGULATOR, ICLR FAMILY"/>
    <property type="match status" value="1"/>
</dbReference>
<dbReference type="STRING" id="1088721.JI59_08655"/>
<dbReference type="SMART" id="SM00346">
    <property type="entry name" value="HTH_ICLR"/>
    <property type="match status" value="1"/>
</dbReference>
<dbReference type="InterPro" id="IPR005471">
    <property type="entry name" value="Tscrpt_reg_IclR_N"/>
</dbReference>
<dbReference type="Pfam" id="PF09339">
    <property type="entry name" value="HTH_IclR"/>
    <property type="match status" value="1"/>
</dbReference>
<evidence type="ECO:0000259" key="5">
    <source>
        <dbReference type="PROSITE" id="PS51078"/>
    </source>
</evidence>
<dbReference type="RefSeq" id="WP_007013203.1">
    <property type="nucleotide sequence ID" value="NZ_AGFM01000031.1"/>
</dbReference>
<evidence type="ECO:0000313" key="6">
    <source>
        <dbReference type="EMBL" id="EHJ60779.1"/>
    </source>
</evidence>
<name>G6ED67_9SPHN</name>
<evidence type="ECO:0000256" key="2">
    <source>
        <dbReference type="ARBA" id="ARBA00023125"/>
    </source>
</evidence>
<gene>
    <name evidence="6" type="ORF">NSU_2288</name>
</gene>
<evidence type="ECO:0000313" key="7">
    <source>
        <dbReference type="Proteomes" id="UP000004030"/>
    </source>
</evidence>
<feature type="domain" description="HTH iclR-type" evidence="4">
    <location>
        <begin position="2"/>
        <end position="63"/>
    </location>
</feature>
<dbReference type="PROSITE" id="PS51078">
    <property type="entry name" value="ICLR_ED"/>
    <property type="match status" value="1"/>
</dbReference>
<dbReference type="PROSITE" id="PS51077">
    <property type="entry name" value="HTH_ICLR"/>
    <property type="match status" value="1"/>
</dbReference>
<keyword evidence="1" id="KW-0805">Transcription regulation</keyword>
<evidence type="ECO:0000259" key="4">
    <source>
        <dbReference type="PROSITE" id="PS51077"/>
    </source>
</evidence>
<feature type="domain" description="IclR-ED" evidence="5">
    <location>
        <begin position="57"/>
        <end position="244"/>
    </location>
</feature>
<evidence type="ECO:0000256" key="1">
    <source>
        <dbReference type="ARBA" id="ARBA00023015"/>
    </source>
</evidence>
<dbReference type="eggNOG" id="COG1414">
    <property type="taxonomic scope" value="Bacteria"/>
</dbReference>
<dbReference type="Pfam" id="PF01614">
    <property type="entry name" value="IclR_C"/>
    <property type="match status" value="1"/>
</dbReference>
<keyword evidence="3" id="KW-0804">Transcription</keyword>
<keyword evidence="7" id="KW-1185">Reference proteome</keyword>
<proteinExistence type="predicted"/>
<dbReference type="GO" id="GO:0003700">
    <property type="term" value="F:DNA-binding transcription factor activity"/>
    <property type="evidence" value="ECO:0007669"/>
    <property type="project" value="TreeGrafter"/>
</dbReference>
<comment type="caution">
    <text evidence="6">The sequence shown here is derived from an EMBL/GenBank/DDBJ whole genome shotgun (WGS) entry which is preliminary data.</text>
</comment>
<dbReference type="InterPro" id="IPR029016">
    <property type="entry name" value="GAF-like_dom_sf"/>
</dbReference>
<organism evidence="6 7">
    <name type="scientific">Novosphingobium pentaromativorans US6-1</name>
    <dbReference type="NCBI Taxonomy" id="1088721"/>
    <lineage>
        <taxon>Bacteria</taxon>
        <taxon>Pseudomonadati</taxon>
        <taxon>Pseudomonadota</taxon>
        <taxon>Alphaproteobacteria</taxon>
        <taxon>Sphingomonadales</taxon>
        <taxon>Sphingomonadaceae</taxon>
        <taxon>Novosphingobium</taxon>
    </lineage>
</organism>